<keyword evidence="2" id="KW-1185">Reference proteome</keyword>
<reference evidence="1" key="1">
    <citation type="submission" date="2022-08" db="EMBL/GenBank/DDBJ databases">
        <authorList>
            <person name="Kallberg Y."/>
            <person name="Tangrot J."/>
            <person name="Rosling A."/>
        </authorList>
    </citation>
    <scope>NUCLEOTIDE SEQUENCE</scope>
    <source>
        <strain evidence="1">Wild A</strain>
    </source>
</reference>
<protein>
    <submittedName>
        <fullName evidence="1">13364_t:CDS:1</fullName>
    </submittedName>
</protein>
<evidence type="ECO:0000313" key="1">
    <source>
        <dbReference type="EMBL" id="CAI2193369.1"/>
    </source>
</evidence>
<comment type="caution">
    <text evidence="1">The sequence shown here is derived from an EMBL/GenBank/DDBJ whole genome shotgun (WGS) entry which is preliminary data.</text>
</comment>
<dbReference type="Proteomes" id="UP001153678">
    <property type="component" value="Unassembled WGS sequence"/>
</dbReference>
<accession>A0A9W4X3Y2</accession>
<evidence type="ECO:0000313" key="2">
    <source>
        <dbReference type="Proteomes" id="UP001153678"/>
    </source>
</evidence>
<organism evidence="1 2">
    <name type="scientific">Funneliformis geosporum</name>
    <dbReference type="NCBI Taxonomy" id="1117311"/>
    <lineage>
        <taxon>Eukaryota</taxon>
        <taxon>Fungi</taxon>
        <taxon>Fungi incertae sedis</taxon>
        <taxon>Mucoromycota</taxon>
        <taxon>Glomeromycotina</taxon>
        <taxon>Glomeromycetes</taxon>
        <taxon>Glomerales</taxon>
        <taxon>Glomeraceae</taxon>
        <taxon>Funneliformis</taxon>
    </lineage>
</organism>
<proteinExistence type="predicted"/>
<sequence length="169" mass="19940">MPVKNRSIKTFYNHKCMQPNPYRIFWDLEILIEKLTPEEKMKLTSTERLQMHKPCGYCYAIIHMDSSFNYKIISYNLYKGSDTLEKFVERIEGELLNIQENLSAPAEIIMAPEDLKAYNEATECWICKKSFLKPSSEALQKFEEAKHRLLEVIKWEASMGEDHPEKKKI</sequence>
<dbReference type="OrthoDB" id="6773055at2759"/>
<gene>
    <name evidence="1" type="ORF">FWILDA_LOCUS16041</name>
</gene>
<dbReference type="AlphaFoldDB" id="A0A9W4X3Y2"/>
<name>A0A9W4X3Y2_9GLOM</name>
<dbReference type="EMBL" id="CAMKVN010009475">
    <property type="protein sequence ID" value="CAI2193369.1"/>
    <property type="molecule type" value="Genomic_DNA"/>
</dbReference>